<dbReference type="InterPro" id="IPR007138">
    <property type="entry name" value="ABM_dom"/>
</dbReference>
<dbReference type="GO" id="GO:0004497">
    <property type="term" value="F:monooxygenase activity"/>
    <property type="evidence" value="ECO:0007669"/>
    <property type="project" value="UniProtKB-KW"/>
</dbReference>
<dbReference type="GO" id="GO:0005829">
    <property type="term" value="C:cytosol"/>
    <property type="evidence" value="ECO:0007669"/>
    <property type="project" value="TreeGrafter"/>
</dbReference>
<accession>A0A2N7WL12</accession>
<dbReference type="STRING" id="863227.GCA_000373005_04244"/>
<dbReference type="Pfam" id="PF03992">
    <property type="entry name" value="ABM"/>
    <property type="match status" value="1"/>
</dbReference>
<gene>
    <name evidence="2" type="ORF">C0Z20_30330</name>
</gene>
<evidence type="ECO:0000313" key="2">
    <source>
        <dbReference type="EMBL" id="PMS30103.1"/>
    </source>
</evidence>
<evidence type="ECO:0000259" key="1">
    <source>
        <dbReference type="PROSITE" id="PS51725"/>
    </source>
</evidence>
<protein>
    <submittedName>
        <fullName evidence="2">Antibiotic biosynthesis monooxygenase</fullName>
    </submittedName>
</protein>
<comment type="caution">
    <text evidence="2">The sequence shown here is derived from an EMBL/GenBank/DDBJ whole genome shotgun (WGS) entry which is preliminary data.</text>
</comment>
<dbReference type="RefSeq" id="WP_018442848.1">
    <property type="nucleotide sequence ID" value="NZ_KB890195.1"/>
</dbReference>
<keyword evidence="3" id="KW-1185">Reference proteome</keyword>
<dbReference type="EMBL" id="PNYC01000035">
    <property type="protein sequence ID" value="PMS30103.1"/>
    <property type="molecule type" value="Genomic_DNA"/>
</dbReference>
<feature type="domain" description="ABM" evidence="1">
    <location>
        <begin position="8"/>
        <end position="99"/>
    </location>
</feature>
<dbReference type="InterPro" id="IPR011008">
    <property type="entry name" value="Dimeric_a/b-barrel"/>
</dbReference>
<dbReference type="Gene3D" id="3.30.70.100">
    <property type="match status" value="1"/>
</dbReference>
<dbReference type="InterPro" id="IPR050744">
    <property type="entry name" value="AI-2_Isomerase_LsrG"/>
</dbReference>
<dbReference type="PANTHER" id="PTHR33336">
    <property type="entry name" value="QUINOL MONOOXYGENASE YGIN-RELATED"/>
    <property type="match status" value="1"/>
</dbReference>
<dbReference type="PROSITE" id="PS51725">
    <property type="entry name" value="ABM"/>
    <property type="match status" value="1"/>
</dbReference>
<proteinExistence type="predicted"/>
<dbReference type="Proteomes" id="UP000235777">
    <property type="component" value="Unassembled WGS sequence"/>
</dbReference>
<keyword evidence="2" id="KW-0560">Oxidoreductase</keyword>
<dbReference type="SUPFAM" id="SSF54909">
    <property type="entry name" value="Dimeric alpha+beta barrel"/>
    <property type="match status" value="1"/>
</dbReference>
<dbReference type="AlphaFoldDB" id="A0A2N7WL12"/>
<sequence>MNNSLLNYTVLVEFRIKPEGLAKFESLAAEAAQVSVANEPGCQRYDILHDRNDPCRVLLYEIYADEEAFNAHLDASHTKSFLAAIKDLVESQKKGQRLVRIGANGKDV</sequence>
<dbReference type="OrthoDB" id="9812192at2"/>
<reference evidence="2 3" key="1">
    <citation type="submission" date="2018-01" db="EMBL/GenBank/DDBJ databases">
        <title>Whole genome analyses suggest that Burkholderia sensu lato contains two further novel genera in the rhizoxinica-symbiotica group Mycetohabitans gen. nov., and Trinickia gen. nov.: implications for the evolution of diazotrophy and nodulation in the Burkholderiaceae.</title>
        <authorList>
            <person name="Estrada-de los Santos P."/>
            <person name="Palmer M."/>
            <person name="Chavez-Ramirez B."/>
            <person name="Beukes C."/>
            <person name="Steenkamp E.T."/>
            <person name="Hirsch A.M."/>
            <person name="Manyaka P."/>
            <person name="Maluk M."/>
            <person name="Lafos M."/>
            <person name="Crook M."/>
            <person name="Gross E."/>
            <person name="Simon M.F."/>
            <person name="Bueno dos Reis Junior F."/>
            <person name="Poole P.S."/>
            <person name="Venter S.N."/>
            <person name="James E.K."/>
        </authorList>
    </citation>
    <scope>NUCLEOTIDE SEQUENCE [LARGE SCALE GENOMIC DNA]</scope>
    <source>
        <strain evidence="2 3">JPY 581</strain>
    </source>
</reference>
<dbReference type="PANTHER" id="PTHR33336:SF1">
    <property type="entry name" value="(4S)-4-HYDROXY-5-PHOSPHONOOXYPENTANE-2,3-DIONE ISOMERASE"/>
    <property type="match status" value="1"/>
</dbReference>
<keyword evidence="2" id="KW-0503">Monooxygenase</keyword>
<name>A0A2N7WL12_9BURK</name>
<organism evidence="2 3">
    <name type="scientific">Trinickia symbiotica</name>
    <dbReference type="NCBI Taxonomy" id="863227"/>
    <lineage>
        <taxon>Bacteria</taxon>
        <taxon>Pseudomonadati</taxon>
        <taxon>Pseudomonadota</taxon>
        <taxon>Betaproteobacteria</taxon>
        <taxon>Burkholderiales</taxon>
        <taxon>Burkholderiaceae</taxon>
        <taxon>Trinickia</taxon>
    </lineage>
</organism>
<evidence type="ECO:0000313" key="3">
    <source>
        <dbReference type="Proteomes" id="UP000235777"/>
    </source>
</evidence>